<dbReference type="SUPFAM" id="SSF81340">
    <property type="entry name" value="Clc chloride channel"/>
    <property type="match status" value="1"/>
</dbReference>
<dbReference type="Pfam" id="PF00571">
    <property type="entry name" value="CBS"/>
    <property type="match status" value="2"/>
</dbReference>
<dbReference type="PANTHER" id="PTHR45711:SF6">
    <property type="entry name" value="CHLORIDE CHANNEL PROTEIN"/>
    <property type="match status" value="1"/>
</dbReference>
<accession>B3SD67</accession>
<dbReference type="GeneID" id="6759391"/>
<dbReference type="SUPFAM" id="SSF54631">
    <property type="entry name" value="CBS-domain pair"/>
    <property type="match status" value="1"/>
</dbReference>
<dbReference type="GO" id="GO:0005247">
    <property type="term" value="F:voltage-gated chloride channel activity"/>
    <property type="evidence" value="ECO:0000318"/>
    <property type="project" value="GO_Central"/>
</dbReference>
<keyword evidence="8" id="KW-0129">CBS domain</keyword>
<dbReference type="EMBL" id="DS985276">
    <property type="protein sequence ID" value="EDV19344.1"/>
    <property type="molecule type" value="Genomic_DNA"/>
</dbReference>
<sequence length="768" mass="86348">MQDDEEILDTNRAINRHSGAHIDPYEHYHRFNRKEYDDFTTIDWVRDRTRYLKRHRSLKFDEKKGWWNWIVSSHDAWSGWLIVSGVGILSGLCAGLIDIGTEWMTDLRLGVCPQRFWLNKKACCWSSNLTTADNDCPEWLSWSQIFGIMSSSASIFAFEYFVYVLVSFLLGFLAAVLVRDLAPYACGSGIPEIKTILSGFVIRSYLGKWVLLIKSLTMMMVVSAGLSLGKEGPLVHVASCCGNMLCRLFPKYRQNEVKKREILSAAAAAGVSVAFGAPIGGILFSLEEVVSYYFPLKTMWRSFFSALMAAIVLSYINPYGNGHLVRFEVSYDMVWHLFELIPFIVLGIFGGLYGAFFIKFNIMWSNFRKNSALKRFPVAEVVVVTVVTALLSYLNPYTKENTSSLIRHLFQQCDQSDSTPLCNYINNGTYVINTNDRANFPTLPAGPQVLRSLWLLALAMLLKAFVTIFTFGIKIPAGLFIPSMAVGACFGRILGVAMEQWYYYNPDTFFFKLACHPGRVCVQPGLYSMVGAAATLGGVTKMTVSLVVIMFELTGGLQYIVPIMFAVMTSKWVGDAFVEGGIYDGHIRLNGYPFLDSKEEVKFTANASEIMQPRKPTILVTINYNGNTVGSLLELMQECPYQGYPLVYSSESQQLIGFITRKDLKHRLDFALETNSNITVESKVYFSDKIPAQHDPSPLLLKEIVDLTPLQVTLETSFDTVLDIFRMLGTRKVLVIHKGRVMGLITKKDILRHIAASTDQDPGAIQFH</sequence>
<dbReference type="InterPro" id="IPR000644">
    <property type="entry name" value="CBS_dom"/>
</dbReference>
<keyword evidence="6 9" id="KW-0472">Membrane</keyword>
<evidence type="ECO:0000256" key="5">
    <source>
        <dbReference type="ARBA" id="ARBA00023065"/>
    </source>
</evidence>
<comment type="caution">
    <text evidence="9">Lacks conserved residue(s) required for the propagation of feature annotation.</text>
</comment>
<feature type="transmembrane region" description="Helical" evidence="9">
    <location>
        <begin position="479"/>
        <end position="504"/>
    </location>
</feature>
<feature type="domain" description="CBS" evidence="10">
    <location>
        <begin position="611"/>
        <end position="674"/>
    </location>
</feature>
<feature type="transmembrane region" description="Helical" evidence="9">
    <location>
        <begin position="77"/>
        <end position="99"/>
    </location>
</feature>
<evidence type="ECO:0000256" key="2">
    <source>
        <dbReference type="ARBA" id="ARBA00022448"/>
    </source>
</evidence>
<dbReference type="Pfam" id="PF00654">
    <property type="entry name" value="Voltage_CLC"/>
    <property type="match status" value="1"/>
</dbReference>
<dbReference type="SMART" id="SM00116">
    <property type="entry name" value="CBS"/>
    <property type="match status" value="2"/>
</dbReference>
<dbReference type="GO" id="GO:0010008">
    <property type="term" value="C:endosome membrane"/>
    <property type="evidence" value="ECO:0007669"/>
    <property type="project" value="UniProtKB-SubCell"/>
</dbReference>
<keyword evidence="5 9" id="KW-0406">Ion transport</keyword>
<dbReference type="Proteomes" id="UP000009022">
    <property type="component" value="Unassembled WGS sequence"/>
</dbReference>
<dbReference type="FunFam" id="1.10.3080.10:FF:000011">
    <property type="entry name" value="Chloride channel protein"/>
    <property type="match status" value="1"/>
</dbReference>
<dbReference type="eggNOG" id="KOG0475">
    <property type="taxonomic scope" value="Eukaryota"/>
</dbReference>
<reference evidence="11 12" key="1">
    <citation type="journal article" date="2008" name="Nature">
        <title>The Trichoplax genome and the nature of placozoans.</title>
        <authorList>
            <person name="Srivastava M."/>
            <person name="Begovic E."/>
            <person name="Chapman J."/>
            <person name="Putnam N.H."/>
            <person name="Hellsten U."/>
            <person name="Kawashima T."/>
            <person name="Kuo A."/>
            <person name="Mitros T."/>
            <person name="Salamov A."/>
            <person name="Carpenter M.L."/>
            <person name="Signorovitch A.Y."/>
            <person name="Moreno M.A."/>
            <person name="Kamm K."/>
            <person name="Grimwood J."/>
            <person name="Schmutz J."/>
            <person name="Shapiro H."/>
            <person name="Grigoriev I.V."/>
            <person name="Buss L.W."/>
            <person name="Schierwater B."/>
            <person name="Dellaporta S.L."/>
            <person name="Rokhsar D.S."/>
        </authorList>
    </citation>
    <scope>NUCLEOTIDE SEQUENCE [LARGE SCALE GENOMIC DNA]</scope>
    <source>
        <strain evidence="11 12">Grell-BS-1999</strain>
    </source>
</reference>
<dbReference type="FunCoup" id="B3SD67">
    <property type="interactions" value="2089"/>
</dbReference>
<evidence type="ECO:0000256" key="9">
    <source>
        <dbReference type="RuleBase" id="RU361221"/>
    </source>
</evidence>
<feature type="transmembrane region" description="Helical" evidence="9">
    <location>
        <begin position="155"/>
        <end position="175"/>
    </location>
</feature>
<dbReference type="Gene3D" id="1.10.3080.10">
    <property type="entry name" value="Clc chloride channel"/>
    <property type="match status" value="1"/>
</dbReference>
<evidence type="ECO:0000256" key="3">
    <source>
        <dbReference type="ARBA" id="ARBA00022692"/>
    </source>
</evidence>
<keyword evidence="12" id="KW-1185">Reference proteome</keyword>
<keyword evidence="4 9" id="KW-1133">Transmembrane helix</keyword>
<keyword evidence="2 9" id="KW-0813">Transport</keyword>
<evidence type="ECO:0000256" key="4">
    <source>
        <dbReference type="ARBA" id="ARBA00022989"/>
    </source>
</evidence>
<dbReference type="PANTHER" id="PTHR45711">
    <property type="entry name" value="CHLORIDE CHANNEL PROTEIN"/>
    <property type="match status" value="1"/>
</dbReference>
<dbReference type="CDD" id="cd04591">
    <property type="entry name" value="CBS_pair_voltage-gated_CLC_euk_bac"/>
    <property type="match status" value="1"/>
</dbReference>
<dbReference type="PROSITE" id="PS51371">
    <property type="entry name" value="CBS"/>
    <property type="match status" value="2"/>
</dbReference>
<dbReference type="CTD" id="6759391"/>
<keyword evidence="3 9" id="KW-0812">Transmembrane</keyword>
<dbReference type="InterPro" id="IPR046342">
    <property type="entry name" value="CBS_dom_sf"/>
</dbReference>
<dbReference type="PhylomeDB" id="B3SD67"/>
<dbReference type="STRING" id="10228.B3SD67"/>
<feature type="transmembrane region" description="Helical" evidence="9">
    <location>
        <begin position="453"/>
        <end position="473"/>
    </location>
</feature>
<dbReference type="AlphaFoldDB" id="B3SD67"/>
<dbReference type="KEGG" id="tad:TRIADDRAFT_33732"/>
<comment type="subcellular location">
    <subcellularLocation>
        <location evidence="1">Endosome membrane</location>
        <topology evidence="1">Multi-pass membrane protein</topology>
    </subcellularLocation>
    <subcellularLocation>
        <location evidence="9">Membrane</location>
        <topology evidence="9">Multi-pass membrane protein</topology>
    </subcellularLocation>
</comment>
<feature type="transmembrane region" description="Helical" evidence="9">
    <location>
        <begin position="376"/>
        <end position="394"/>
    </location>
</feature>
<dbReference type="CDD" id="cd03684">
    <property type="entry name" value="ClC_3_like"/>
    <property type="match status" value="1"/>
</dbReference>
<name>B3SD67_TRIAD</name>
<dbReference type="InterPro" id="IPR001807">
    <property type="entry name" value="ClC"/>
</dbReference>
<feature type="domain" description="CBS" evidence="10">
    <location>
        <begin position="704"/>
        <end position="760"/>
    </location>
</feature>
<dbReference type="GO" id="GO:0005886">
    <property type="term" value="C:plasma membrane"/>
    <property type="evidence" value="ECO:0000318"/>
    <property type="project" value="GO_Central"/>
</dbReference>
<evidence type="ECO:0000259" key="10">
    <source>
        <dbReference type="PROSITE" id="PS51371"/>
    </source>
</evidence>
<comment type="similarity">
    <text evidence="9">Belongs to the chloride channel (TC 2.A.49) family.</text>
</comment>
<dbReference type="GO" id="GO:0005794">
    <property type="term" value="C:Golgi apparatus"/>
    <property type="evidence" value="ECO:0000318"/>
    <property type="project" value="GO_Central"/>
</dbReference>
<dbReference type="RefSeq" id="XP_002118195.1">
    <property type="nucleotide sequence ID" value="XM_002118159.1"/>
</dbReference>
<feature type="transmembrane region" description="Helical" evidence="9">
    <location>
        <begin position="298"/>
        <end position="316"/>
    </location>
</feature>
<dbReference type="InParanoid" id="B3SD67"/>
<protein>
    <recommendedName>
        <fullName evidence="9">Chloride channel protein</fullName>
    </recommendedName>
</protein>
<evidence type="ECO:0000256" key="8">
    <source>
        <dbReference type="PROSITE-ProRule" id="PRU00703"/>
    </source>
</evidence>
<evidence type="ECO:0000313" key="12">
    <source>
        <dbReference type="Proteomes" id="UP000009022"/>
    </source>
</evidence>
<evidence type="ECO:0000256" key="6">
    <source>
        <dbReference type="ARBA" id="ARBA00023136"/>
    </source>
</evidence>
<evidence type="ECO:0000256" key="1">
    <source>
        <dbReference type="ARBA" id="ARBA00004337"/>
    </source>
</evidence>
<evidence type="ECO:0000256" key="7">
    <source>
        <dbReference type="ARBA" id="ARBA00023214"/>
    </source>
</evidence>
<dbReference type="HOGENOM" id="CLU_003181_2_1_1"/>
<dbReference type="OrthoDB" id="44789at2759"/>
<feature type="transmembrane region" description="Helical" evidence="9">
    <location>
        <begin position="337"/>
        <end position="356"/>
    </location>
</feature>
<dbReference type="Gene3D" id="3.10.580.20">
    <property type="match status" value="1"/>
</dbReference>
<gene>
    <name evidence="11" type="ORF">TRIADDRAFT_33732</name>
</gene>
<feature type="transmembrane region" description="Helical" evidence="9">
    <location>
        <begin position="262"/>
        <end position="286"/>
    </location>
</feature>
<proteinExistence type="inferred from homology"/>
<evidence type="ECO:0000313" key="11">
    <source>
        <dbReference type="EMBL" id="EDV19344.1"/>
    </source>
</evidence>
<dbReference type="PRINTS" id="PR00762">
    <property type="entry name" value="CLCHANNEL"/>
</dbReference>
<keyword evidence="7 9" id="KW-0868">Chloride</keyword>
<dbReference type="OMA" id="MFLKINM"/>
<dbReference type="Gene3D" id="3.90.1280.20">
    <property type="match status" value="1"/>
</dbReference>
<dbReference type="GO" id="GO:0005769">
    <property type="term" value="C:early endosome"/>
    <property type="evidence" value="ECO:0000318"/>
    <property type="project" value="GO_Central"/>
</dbReference>
<organism evidence="11 12">
    <name type="scientific">Trichoplax adhaerens</name>
    <name type="common">Trichoplax reptans</name>
    <dbReference type="NCBI Taxonomy" id="10228"/>
    <lineage>
        <taxon>Eukaryota</taxon>
        <taxon>Metazoa</taxon>
        <taxon>Placozoa</taxon>
        <taxon>Uniplacotomia</taxon>
        <taxon>Trichoplacea</taxon>
        <taxon>Trichoplacidae</taxon>
        <taxon>Trichoplax</taxon>
    </lineage>
</organism>
<dbReference type="InterPro" id="IPR014743">
    <property type="entry name" value="Cl-channel_core"/>
</dbReference>